<dbReference type="PROSITE" id="PS50893">
    <property type="entry name" value="ABC_TRANSPORTER_2"/>
    <property type="match status" value="1"/>
</dbReference>
<sequence>MKPILEINNISKKYYINDDGGAPYLSLRDTISAYFKGSNKKVSKEEFWALKDVSFTVNPGESIGIIGRNGAGKSTLLKILSKITPPTNGKILSRGRIASLLEVGTGFHAELTGRENIFLNGSILGLKKHEILKQFDSIVEFSGIEKFLDTQLKHYSSGMQLRLAFAVAAHLEPEILIIDEVLAVGDATFQKKCMGKMGEVSKSGRTILFVSHNLNAVEEICNKAILLQNGQLKAVDSVPNIVRNYLSNNEEINSCWVNKDKKAFINPYFTPTSIKIVDEDFQLISGEVPADKKVGVMISGEVNEFNNLLTVGFCVTTLSGTVIYWAYQTDVAEESWPKMQKGENRFVAWLPTNFINEGDYYIELIASIHFSHWICEPQKNSPSVRLSIRGGLSKSPYWMMARPGLMAPIIKFESLP</sequence>
<evidence type="ECO:0000256" key="1">
    <source>
        <dbReference type="ARBA" id="ARBA00005417"/>
    </source>
</evidence>
<dbReference type="GO" id="GO:0016020">
    <property type="term" value="C:membrane"/>
    <property type="evidence" value="ECO:0007669"/>
    <property type="project" value="InterPro"/>
</dbReference>
<dbReference type="InterPro" id="IPR003439">
    <property type="entry name" value="ABC_transporter-like_ATP-bd"/>
</dbReference>
<dbReference type="PANTHER" id="PTHR46743:SF2">
    <property type="entry name" value="TEICHOIC ACIDS EXPORT ATP-BINDING PROTEIN TAGH"/>
    <property type="match status" value="1"/>
</dbReference>
<evidence type="ECO:0000313" key="6">
    <source>
        <dbReference type="EMBL" id="GAL83780.1"/>
    </source>
</evidence>
<dbReference type="InterPro" id="IPR027417">
    <property type="entry name" value="P-loop_NTPase"/>
</dbReference>
<dbReference type="eggNOG" id="COG1134">
    <property type="taxonomic scope" value="Bacteria"/>
</dbReference>
<comment type="caution">
    <text evidence="6">The sequence shown here is derived from an EMBL/GenBank/DDBJ whole genome shotgun (WGS) entry which is preliminary data.</text>
</comment>
<dbReference type="STRING" id="153721.MYP_1008"/>
<keyword evidence="2" id="KW-0813">Transport</keyword>
<accession>A0A098LA69</accession>
<reference evidence="6 7" key="1">
    <citation type="submission" date="2014-09" db="EMBL/GenBank/DDBJ databases">
        <title>Sporocytophaga myxococcoides PG-01 genome sequencing.</title>
        <authorList>
            <person name="Liu L."/>
            <person name="Gao P.J."/>
            <person name="Chen G.J."/>
            <person name="Wang L.S."/>
        </authorList>
    </citation>
    <scope>NUCLEOTIDE SEQUENCE [LARGE SCALE GENOMIC DNA]</scope>
    <source>
        <strain evidence="6 7">PG-01</strain>
    </source>
</reference>
<keyword evidence="3" id="KW-0547">Nucleotide-binding</keyword>
<dbReference type="Gene3D" id="3.40.50.300">
    <property type="entry name" value="P-loop containing nucleotide triphosphate hydrolases"/>
    <property type="match status" value="1"/>
</dbReference>
<dbReference type="PANTHER" id="PTHR46743">
    <property type="entry name" value="TEICHOIC ACIDS EXPORT ATP-BINDING PROTEIN TAGH"/>
    <property type="match status" value="1"/>
</dbReference>
<dbReference type="GO" id="GO:0140359">
    <property type="term" value="F:ABC-type transporter activity"/>
    <property type="evidence" value="ECO:0007669"/>
    <property type="project" value="InterPro"/>
</dbReference>
<dbReference type="OrthoDB" id="9785229at2"/>
<protein>
    <submittedName>
        <fullName evidence="6">ABC transporter</fullName>
    </submittedName>
</protein>
<comment type="similarity">
    <text evidence="1">Belongs to the ABC transporter superfamily.</text>
</comment>
<evidence type="ECO:0000256" key="2">
    <source>
        <dbReference type="ARBA" id="ARBA00022448"/>
    </source>
</evidence>
<feature type="domain" description="ABC transporter" evidence="5">
    <location>
        <begin position="25"/>
        <end position="254"/>
    </location>
</feature>
<evidence type="ECO:0000313" key="7">
    <source>
        <dbReference type="Proteomes" id="UP000030185"/>
    </source>
</evidence>
<evidence type="ECO:0000256" key="4">
    <source>
        <dbReference type="ARBA" id="ARBA00022840"/>
    </source>
</evidence>
<dbReference type="InterPro" id="IPR050683">
    <property type="entry name" value="Bact_Polysacc_Export_ATP-bd"/>
</dbReference>
<dbReference type="RefSeq" id="WP_045459423.1">
    <property type="nucleotide sequence ID" value="NZ_BBLT01000002.1"/>
</dbReference>
<dbReference type="GO" id="GO:0016887">
    <property type="term" value="F:ATP hydrolysis activity"/>
    <property type="evidence" value="ECO:0007669"/>
    <property type="project" value="InterPro"/>
</dbReference>
<dbReference type="AlphaFoldDB" id="A0A098LA69"/>
<name>A0A098LA69_9BACT</name>
<dbReference type="Proteomes" id="UP000030185">
    <property type="component" value="Unassembled WGS sequence"/>
</dbReference>
<keyword evidence="7" id="KW-1185">Reference proteome</keyword>
<dbReference type="Pfam" id="PF00005">
    <property type="entry name" value="ABC_tran"/>
    <property type="match status" value="1"/>
</dbReference>
<evidence type="ECO:0000256" key="3">
    <source>
        <dbReference type="ARBA" id="ARBA00022741"/>
    </source>
</evidence>
<organism evidence="6 7">
    <name type="scientific">Sporocytophaga myxococcoides</name>
    <dbReference type="NCBI Taxonomy" id="153721"/>
    <lineage>
        <taxon>Bacteria</taxon>
        <taxon>Pseudomonadati</taxon>
        <taxon>Bacteroidota</taxon>
        <taxon>Cytophagia</taxon>
        <taxon>Cytophagales</taxon>
        <taxon>Cytophagaceae</taxon>
        <taxon>Sporocytophaga</taxon>
    </lineage>
</organism>
<dbReference type="SMART" id="SM00382">
    <property type="entry name" value="AAA"/>
    <property type="match status" value="1"/>
</dbReference>
<dbReference type="EMBL" id="BBLT01000002">
    <property type="protein sequence ID" value="GAL83780.1"/>
    <property type="molecule type" value="Genomic_DNA"/>
</dbReference>
<dbReference type="InterPro" id="IPR015860">
    <property type="entry name" value="ABC_transpr_TagH-like"/>
</dbReference>
<proteinExistence type="inferred from homology"/>
<dbReference type="CDD" id="cd03220">
    <property type="entry name" value="ABC_KpsT_Wzt"/>
    <property type="match status" value="1"/>
</dbReference>
<dbReference type="SUPFAM" id="SSF52540">
    <property type="entry name" value="P-loop containing nucleoside triphosphate hydrolases"/>
    <property type="match status" value="1"/>
</dbReference>
<gene>
    <name evidence="6" type="ORF">MYP_1008</name>
</gene>
<evidence type="ECO:0000259" key="5">
    <source>
        <dbReference type="PROSITE" id="PS50893"/>
    </source>
</evidence>
<keyword evidence="4" id="KW-0067">ATP-binding</keyword>
<dbReference type="GO" id="GO:0005524">
    <property type="term" value="F:ATP binding"/>
    <property type="evidence" value="ECO:0007669"/>
    <property type="project" value="UniProtKB-KW"/>
</dbReference>
<dbReference type="InterPro" id="IPR003593">
    <property type="entry name" value="AAA+_ATPase"/>
</dbReference>